<name>A1ZWQ0_MICM2</name>
<dbReference type="OrthoDB" id="1067216at2"/>
<protein>
    <submittedName>
        <fullName evidence="1">Lipoprotein, putative</fullName>
    </submittedName>
</protein>
<dbReference type="SUPFAM" id="SSF52266">
    <property type="entry name" value="SGNH hydrolase"/>
    <property type="match status" value="1"/>
</dbReference>
<dbReference type="Proteomes" id="UP000004095">
    <property type="component" value="Unassembled WGS sequence"/>
</dbReference>
<evidence type="ECO:0000313" key="1">
    <source>
        <dbReference type="EMBL" id="EAY25182.1"/>
    </source>
</evidence>
<evidence type="ECO:0000313" key="2">
    <source>
        <dbReference type="Proteomes" id="UP000004095"/>
    </source>
</evidence>
<dbReference type="EMBL" id="AAWS01000053">
    <property type="protein sequence ID" value="EAY25182.1"/>
    <property type="molecule type" value="Genomic_DNA"/>
</dbReference>
<dbReference type="Gene3D" id="3.40.50.1110">
    <property type="entry name" value="SGNH hydrolase"/>
    <property type="match status" value="1"/>
</dbReference>
<reference evidence="1 2" key="1">
    <citation type="submission" date="2007-01" db="EMBL/GenBank/DDBJ databases">
        <authorList>
            <person name="Haygood M."/>
            <person name="Podell S."/>
            <person name="Anderson C."/>
            <person name="Hopkinson B."/>
            <person name="Roe K."/>
            <person name="Barbeau K."/>
            <person name="Gaasterland T."/>
            <person name="Ferriera S."/>
            <person name="Johnson J."/>
            <person name="Kravitz S."/>
            <person name="Beeson K."/>
            <person name="Sutton G."/>
            <person name="Rogers Y.-H."/>
            <person name="Friedman R."/>
            <person name="Frazier M."/>
            <person name="Venter J.C."/>
        </authorList>
    </citation>
    <scope>NUCLEOTIDE SEQUENCE [LARGE SCALE GENOMIC DNA]</scope>
    <source>
        <strain evidence="1 2">ATCC 23134</strain>
    </source>
</reference>
<gene>
    <name evidence="1" type="ORF">M23134_06778</name>
</gene>
<keyword evidence="2" id="KW-1185">Reference proteome</keyword>
<keyword evidence="1" id="KW-0449">Lipoprotein</keyword>
<dbReference type="RefSeq" id="WP_002703295.1">
    <property type="nucleotide sequence ID" value="NZ_AAWS01000053.1"/>
</dbReference>
<sequence>MTIKYFIRRGAHSLFLGLLLAMVWGCEENLPEGEVIYTPLDLTLQAYIEANKVDSSMLIDSSAQHVLLIGDSMADGLRHPFSLLAKQNGHKFTAVAKTSSSILAWQGKRMKALIEELKPTYVMVSLGSNELFTRQLDAYKKFVKRIVDQIGEVNFIWIGPPNWRKDNGLTGVLAEGVGEGRFFPSQDLVLKRAGDGIHPRWKEYEKWANAISGWIMTESKQKILMKVPDKVQSPNDKLQAHNSQ</sequence>
<comment type="caution">
    <text evidence="1">The sequence shown here is derived from an EMBL/GenBank/DDBJ whole genome shotgun (WGS) entry which is preliminary data.</text>
</comment>
<dbReference type="InterPro" id="IPR036514">
    <property type="entry name" value="SGNH_hydro_sf"/>
</dbReference>
<dbReference type="eggNOG" id="COG2755">
    <property type="taxonomic scope" value="Bacteria"/>
</dbReference>
<accession>A1ZWQ0</accession>
<organism evidence="1 2">
    <name type="scientific">Microscilla marina ATCC 23134</name>
    <dbReference type="NCBI Taxonomy" id="313606"/>
    <lineage>
        <taxon>Bacteria</taxon>
        <taxon>Pseudomonadati</taxon>
        <taxon>Bacteroidota</taxon>
        <taxon>Cytophagia</taxon>
        <taxon>Cytophagales</taxon>
        <taxon>Microscillaceae</taxon>
        <taxon>Microscilla</taxon>
    </lineage>
</organism>
<dbReference type="GO" id="GO:0016788">
    <property type="term" value="F:hydrolase activity, acting on ester bonds"/>
    <property type="evidence" value="ECO:0007669"/>
    <property type="project" value="UniProtKB-ARBA"/>
</dbReference>
<dbReference type="AlphaFoldDB" id="A1ZWQ0"/>
<proteinExistence type="predicted"/>